<evidence type="ECO:0000256" key="9">
    <source>
        <dbReference type="ARBA" id="ARBA00023027"/>
    </source>
</evidence>
<dbReference type="SMART" id="SM01003">
    <property type="entry name" value="AlaDh_PNT_N"/>
    <property type="match status" value="1"/>
</dbReference>
<accession>A0A2J7ZT01</accession>
<dbReference type="OrthoDB" id="37244at2759"/>
<dbReference type="InterPro" id="IPR007886">
    <property type="entry name" value="AlaDH/PNT_N"/>
</dbReference>
<evidence type="ECO:0000256" key="7">
    <source>
        <dbReference type="ARBA" id="ARBA00022967"/>
    </source>
</evidence>
<evidence type="ECO:0000256" key="6">
    <source>
        <dbReference type="ARBA" id="ARBA00022857"/>
    </source>
</evidence>
<keyword evidence="5" id="KW-0812">Transmembrane</keyword>
<comment type="catalytic activity">
    <reaction evidence="11">
        <text>NAD(+) + NADPH + H(+)(in) = NADH + NADP(+) + H(+)(out)</text>
        <dbReference type="Rhea" id="RHEA:47992"/>
        <dbReference type="ChEBI" id="CHEBI:15378"/>
        <dbReference type="ChEBI" id="CHEBI:57540"/>
        <dbReference type="ChEBI" id="CHEBI:57783"/>
        <dbReference type="ChEBI" id="CHEBI:57945"/>
        <dbReference type="ChEBI" id="CHEBI:58349"/>
        <dbReference type="EC" id="7.1.1.1"/>
    </reaction>
</comment>
<evidence type="ECO:0000256" key="8">
    <source>
        <dbReference type="ARBA" id="ARBA00022989"/>
    </source>
</evidence>
<evidence type="ECO:0000259" key="12">
    <source>
        <dbReference type="SMART" id="SM01003"/>
    </source>
</evidence>
<protein>
    <recommendedName>
        <fullName evidence="2">proton-translocating NAD(P)(+) transhydrogenase</fullName>
        <ecNumber evidence="2">7.1.1.1</ecNumber>
    </recommendedName>
</protein>
<keyword evidence="10" id="KW-0472">Membrane</keyword>
<keyword evidence="3" id="KW-1003">Cell membrane</keyword>
<organism evidence="13 14">
    <name type="scientific">Tetrabaena socialis</name>
    <dbReference type="NCBI Taxonomy" id="47790"/>
    <lineage>
        <taxon>Eukaryota</taxon>
        <taxon>Viridiplantae</taxon>
        <taxon>Chlorophyta</taxon>
        <taxon>core chlorophytes</taxon>
        <taxon>Chlorophyceae</taxon>
        <taxon>CS clade</taxon>
        <taxon>Chlamydomonadales</taxon>
        <taxon>Tetrabaenaceae</taxon>
        <taxon>Tetrabaena</taxon>
    </lineage>
</organism>
<dbReference type="Pfam" id="PF12769">
    <property type="entry name" value="PNTB_4TM"/>
    <property type="match status" value="1"/>
</dbReference>
<proteinExistence type="predicted"/>
<reference evidence="13 14" key="1">
    <citation type="journal article" date="2017" name="Mol. Biol. Evol.">
        <title>The 4-celled Tetrabaena socialis nuclear genome reveals the essential components for genetic control of cell number at the origin of multicellularity in the volvocine lineage.</title>
        <authorList>
            <person name="Featherston J."/>
            <person name="Arakaki Y."/>
            <person name="Hanschen E.R."/>
            <person name="Ferris P.J."/>
            <person name="Michod R.E."/>
            <person name="Olson B.J.S.C."/>
            <person name="Nozaki H."/>
            <person name="Durand P.M."/>
        </authorList>
    </citation>
    <scope>NUCLEOTIDE SEQUENCE [LARGE SCALE GENOMIC DNA]</scope>
    <source>
        <strain evidence="13 14">NIES-571</strain>
    </source>
</reference>
<dbReference type="GO" id="GO:0005886">
    <property type="term" value="C:plasma membrane"/>
    <property type="evidence" value="ECO:0007669"/>
    <property type="project" value="UniProtKB-SubCell"/>
</dbReference>
<feature type="domain" description="Alanine dehydrogenase/pyridine nucleotide transhydrogenase N-terminal" evidence="12">
    <location>
        <begin position="64"/>
        <end position="186"/>
    </location>
</feature>
<dbReference type="PANTHER" id="PTHR10160">
    <property type="entry name" value="NAD(P) TRANSHYDROGENASE"/>
    <property type="match status" value="1"/>
</dbReference>
<keyword evidence="6" id="KW-0521">NADP</keyword>
<dbReference type="EC" id="7.1.1.1" evidence="2"/>
<sequence>MISRQRSTFQLGSHRVQHRSPLVHLLQRTRPDLRTHVAAEERALSTGSSGPAKSPIPYANLIVGVPRETAAGERRVALSPPAVASLIKQGFKSVVVEKGAGDNAHFTAGVSRTWDAPPTLPASPRSFPSFTTGPVRALVIGATSPSAAFSSMLTKFGLASICGYQTVWGVSPALHSPLMSVTNAVSGLTAVGGMVLAGGGLLPSTTGQ</sequence>
<comment type="subcellular location">
    <subcellularLocation>
        <location evidence="1">Cell inner membrane</location>
        <topology evidence="1">Multi-pass membrane protein</topology>
    </subcellularLocation>
</comment>
<dbReference type="InterPro" id="IPR024605">
    <property type="entry name" value="NADP_transhyd_a_C"/>
</dbReference>
<dbReference type="SUPFAM" id="SSF52283">
    <property type="entry name" value="Formate/glycerate dehydrogenase catalytic domain-like"/>
    <property type="match status" value="1"/>
</dbReference>
<keyword evidence="14" id="KW-1185">Reference proteome</keyword>
<dbReference type="EMBL" id="PGGS01000510">
    <property type="protein sequence ID" value="PNH03388.1"/>
    <property type="molecule type" value="Genomic_DNA"/>
</dbReference>
<feature type="non-terminal residue" evidence="13">
    <location>
        <position position="208"/>
    </location>
</feature>
<evidence type="ECO:0000256" key="4">
    <source>
        <dbReference type="ARBA" id="ARBA00022519"/>
    </source>
</evidence>
<evidence type="ECO:0000256" key="11">
    <source>
        <dbReference type="ARBA" id="ARBA00048202"/>
    </source>
</evidence>
<dbReference type="Proteomes" id="UP000236333">
    <property type="component" value="Unassembled WGS sequence"/>
</dbReference>
<evidence type="ECO:0000313" key="14">
    <source>
        <dbReference type="Proteomes" id="UP000236333"/>
    </source>
</evidence>
<keyword evidence="9" id="KW-0520">NAD</keyword>
<name>A0A2J7ZT01_9CHLO</name>
<dbReference type="PANTHER" id="PTHR10160:SF19">
    <property type="entry name" value="PROTON-TRANSLOCATING NAD(P)(+) TRANSHYDROGENASE"/>
    <property type="match status" value="1"/>
</dbReference>
<dbReference type="GO" id="GO:0008750">
    <property type="term" value="F:proton-translocating NAD(P)+ transhydrogenase activity"/>
    <property type="evidence" value="ECO:0007669"/>
    <property type="project" value="UniProtKB-EC"/>
</dbReference>
<evidence type="ECO:0000256" key="5">
    <source>
        <dbReference type="ARBA" id="ARBA00022692"/>
    </source>
</evidence>
<dbReference type="Gene3D" id="3.40.50.720">
    <property type="entry name" value="NAD(P)-binding Rossmann-like Domain"/>
    <property type="match status" value="1"/>
</dbReference>
<dbReference type="GO" id="GO:0006740">
    <property type="term" value="P:NADPH regeneration"/>
    <property type="evidence" value="ECO:0007669"/>
    <property type="project" value="TreeGrafter"/>
</dbReference>
<evidence type="ECO:0000256" key="2">
    <source>
        <dbReference type="ARBA" id="ARBA00012943"/>
    </source>
</evidence>
<keyword evidence="7" id="KW-1278">Translocase</keyword>
<evidence type="ECO:0000256" key="1">
    <source>
        <dbReference type="ARBA" id="ARBA00004429"/>
    </source>
</evidence>
<keyword evidence="8" id="KW-1133">Transmembrane helix</keyword>
<dbReference type="AlphaFoldDB" id="A0A2J7ZT01"/>
<comment type="caution">
    <text evidence="13">The sequence shown here is derived from an EMBL/GenBank/DDBJ whole genome shotgun (WGS) entry which is preliminary data.</text>
</comment>
<evidence type="ECO:0000256" key="3">
    <source>
        <dbReference type="ARBA" id="ARBA00022475"/>
    </source>
</evidence>
<dbReference type="GO" id="GO:0005743">
    <property type="term" value="C:mitochondrial inner membrane"/>
    <property type="evidence" value="ECO:0007669"/>
    <property type="project" value="TreeGrafter"/>
</dbReference>
<dbReference type="Pfam" id="PF05222">
    <property type="entry name" value="AlaDh_PNT_N"/>
    <property type="match status" value="1"/>
</dbReference>
<evidence type="ECO:0000256" key="10">
    <source>
        <dbReference type="ARBA" id="ARBA00023136"/>
    </source>
</evidence>
<evidence type="ECO:0000313" key="13">
    <source>
        <dbReference type="EMBL" id="PNH03388.1"/>
    </source>
</evidence>
<keyword evidence="4" id="KW-0997">Cell inner membrane</keyword>
<dbReference type="GO" id="GO:0050661">
    <property type="term" value="F:NADP binding"/>
    <property type="evidence" value="ECO:0007669"/>
    <property type="project" value="TreeGrafter"/>
</dbReference>
<gene>
    <name evidence="13" type="ORF">TSOC_010551</name>
</gene>